<keyword evidence="2" id="KW-0460">Magnesium</keyword>
<keyword evidence="1" id="KW-0479">Metal-binding</keyword>
<protein>
    <submittedName>
        <fullName evidence="4">Polyprenyl synthetase</fullName>
    </submittedName>
</protein>
<evidence type="ECO:0000313" key="4">
    <source>
        <dbReference type="EMBL" id="ABU57383.1"/>
    </source>
</evidence>
<gene>
    <name evidence="4" type="ordered locus">Rcas_1286</name>
</gene>
<dbReference type="CDD" id="cd00685">
    <property type="entry name" value="Trans_IPPS_HT"/>
    <property type="match status" value="1"/>
</dbReference>
<dbReference type="InterPro" id="IPR033749">
    <property type="entry name" value="Polyprenyl_synt_CS"/>
</dbReference>
<dbReference type="SFLD" id="SFLDS00005">
    <property type="entry name" value="Isoprenoid_Synthase_Type_I"/>
    <property type="match status" value="1"/>
</dbReference>
<dbReference type="RefSeq" id="WP_012119813.1">
    <property type="nucleotide sequence ID" value="NC_009767.1"/>
</dbReference>
<reference evidence="4 5" key="1">
    <citation type="submission" date="2007-08" db="EMBL/GenBank/DDBJ databases">
        <title>Complete sequence of Roseiflexus castenholzii DSM 13941.</title>
        <authorList>
            <consortium name="US DOE Joint Genome Institute"/>
            <person name="Copeland A."/>
            <person name="Lucas S."/>
            <person name="Lapidus A."/>
            <person name="Barry K."/>
            <person name="Glavina del Rio T."/>
            <person name="Dalin E."/>
            <person name="Tice H."/>
            <person name="Pitluck S."/>
            <person name="Thompson L.S."/>
            <person name="Brettin T."/>
            <person name="Bruce D."/>
            <person name="Detter J.C."/>
            <person name="Han C."/>
            <person name="Tapia R."/>
            <person name="Schmutz J."/>
            <person name="Larimer F."/>
            <person name="Land M."/>
            <person name="Hauser L."/>
            <person name="Kyrpides N."/>
            <person name="Mikhailova N."/>
            <person name="Bryant D.A."/>
            <person name="Hanada S."/>
            <person name="Tsukatani Y."/>
            <person name="Richardson P."/>
        </authorList>
    </citation>
    <scope>NUCLEOTIDE SEQUENCE [LARGE SCALE GENOMIC DNA]</scope>
    <source>
        <strain evidence="5">DSM 13941 / HLO8</strain>
    </source>
</reference>
<evidence type="ECO:0000256" key="2">
    <source>
        <dbReference type="ARBA" id="ARBA00022842"/>
    </source>
</evidence>
<dbReference type="Proteomes" id="UP000000263">
    <property type="component" value="Chromosome"/>
</dbReference>
<dbReference type="KEGG" id="rca:Rcas_1286"/>
<dbReference type="AlphaFoldDB" id="A7NIT0"/>
<dbReference type="HOGENOM" id="CLU_014015_2_1_0"/>
<keyword evidence="3" id="KW-0808">Transferase</keyword>
<sequence length="338" mass="36784">MKHADERTAIEAAMRAAFPQADERVARFYAMQEYHLGWRDEDLQPASFAPGKLLRPRLCLLSCRVVGGDPRDALPLAAAIQLLHDFSLIHDDIQDQSDTRRGRPTVWKLWGLAQGINTGDGMFTIAHLALHRLSLTGVPPATVLDVLRRFDETILTICEGQFLDLSYEGNLQIDESAYLAMIERKTAALIAASAELGALVGGADEETIQALFDFGRALGLAFQIEDDVLGIWGDPAVTGKPFAADLHRRKISLPVIHALTTSPDRAFLKSLYAQAALDNDSVRQVLAILDAAGSRVYAETTAAAYHGEAFAALDRVQGDATALEELRAIATSLLGRRA</sequence>
<keyword evidence="5" id="KW-1185">Reference proteome</keyword>
<dbReference type="OrthoDB" id="9805316at2"/>
<dbReference type="PANTHER" id="PTHR12001:SF86">
    <property type="entry name" value="GERANYLGERANYL DIPHOSPHATE SYNTHASE"/>
    <property type="match status" value="1"/>
</dbReference>
<dbReference type="GO" id="GO:0046872">
    <property type="term" value="F:metal ion binding"/>
    <property type="evidence" value="ECO:0007669"/>
    <property type="project" value="UniProtKB-KW"/>
</dbReference>
<dbReference type="STRING" id="383372.Rcas_1286"/>
<evidence type="ECO:0000256" key="3">
    <source>
        <dbReference type="RuleBase" id="RU004466"/>
    </source>
</evidence>
<proteinExistence type="inferred from homology"/>
<dbReference type="PROSITE" id="PS00444">
    <property type="entry name" value="POLYPRENYL_SYNTHASE_2"/>
    <property type="match status" value="1"/>
</dbReference>
<dbReference type="eggNOG" id="COG0142">
    <property type="taxonomic scope" value="Bacteria"/>
</dbReference>
<dbReference type="GO" id="GO:0004659">
    <property type="term" value="F:prenyltransferase activity"/>
    <property type="evidence" value="ECO:0007669"/>
    <property type="project" value="InterPro"/>
</dbReference>
<comment type="similarity">
    <text evidence="3">Belongs to the FPP/GGPP synthase family.</text>
</comment>
<evidence type="ECO:0000256" key="1">
    <source>
        <dbReference type="ARBA" id="ARBA00022723"/>
    </source>
</evidence>
<evidence type="ECO:0000313" key="5">
    <source>
        <dbReference type="Proteomes" id="UP000000263"/>
    </source>
</evidence>
<dbReference type="EMBL" id="CP000804">
    <property type="protein sequence ID" value="ABU57383.1"/>
    <property type="molecule type" value="Genomic_DNA"/>
</dbReference>
<dbReference type="GO" id="GO:0008299">
    <property type="term" value="P:isoprenoid biosynthetic process"/>
    <property type="evidence" value="ECO:0007669"/>
    <property type="project" value="InterPro"/>
</dbReference>
<name>A7NIT0_ROSCS</name>
<dbReference type="InterPro" id="IPR000092">
    <property type="entry name" value="Polyprenyl_synt"/>
</dbReference>
<dbReference type="Pfam" id="PF00348">
    <property type="entry name" value="polyprenyl_synt"/>
    <property type="match status" value="1"/>
</dbReference>
<accession>A7NIT0</accession>
<dbReference type="SUPFAM" id="SSF48576">
    <property type="entry name" value="Terpenoid synthases"/>
    <property type="match status" value="1"/>
</dbReference>
<dbReference type="Gene3D" id="1.10.600.10">
    <property type="entry name" value="Farnesyl Diphosphate Synthase"/>
    <property type="match status" value="1"/>
</dbReference>
<organism evidence="4 5">
    <name type="scientific">Roseiflexus castenholzii (strain DSM 13941 / HLO8)</name>
    <dbReference type="NCBI Taxonomy" id="383372"/>
    <lineage>
        <taxon>Bacteria</taxon>
        <taxon>Bacillati</taxon>
        <taxon>Chloroflexota</taxon>
        <taxon>Chloroflexia</taxon>
        <taxon>Chloroflexales</taxon>
        <taxon>Roseiflexineae</taxon>
        <taxon>Roseiflexaceae</taxon>
        <taxon>Roseiflexus</taxon>
    </lineage>
</organism>
<dbReference type="PROSITE" id="PS00723">
    <property type="entry name" value="POLYPRENYL_SYNTHASE_1"/>
    <property type="match status" value="1"/>
</dbReference>
<dbReference type="SFLD" id="SFLDG01017">
    <property type="entry name" value="Polyprenyl_Transferase_Like"/>
    <property type="match status" value="1"/>
</dbReference>
<dbReference type="PANTHER" id="PTHR12001">
    <property type="entry name" value="GERANYLGERANYL PYROPHOSPHATE SYNTHASE"/>
    <property type="match status" value="1"/>
</dbReference>
<dbReference type="InterPro" id="IPR008949">
    <property type="entry name" value="Isoprenoid_synthase_dom_sf"/>
</dbReference>